<reference evidence="10" key="2">
    <citation type="submission" date="2025-08" db="UniProtKB">
        <authorList>
            <consortium name="RefSeq"/>
        </authorList>
    </citation>
    <scope>IDENTIFICATION</scope>
    <source>
        <tissue evidence="10">Etiolated seedlings</tissue>
    </source>
</reference>
<evidence type="ECO:0000313" key="9">
    <source>
        <dbReference type="Proteomes" id="UP000087171"/>
    </source>
</evidence>
<dbReference type="InterPro" id="IPR044808">
    <property type="entry name" value="ERF_plant"/>
</dbReference>
<dbReference type="PANTHER" id="PTHR31190:SF421">
    <property type="entry name" value="ETHYLENE-RESPONSIVE TRANSCRIPTION FACTOR ERF110"/>
    <property type="match status" value="1"/>
</dbReference>
<feature type="region of interest" description="Disordered" evidence="7">
    <location>
        <begin position="128"/>
        <end position="166"/>
    </location>
</feature>
<dbReference type="CDD" id="cd00018">
    <property type="entry name" value="AP2"/>
    <property type="match status" value="1"/>
</dbReference>
<keyword evidence="4" id="KW-0804">Transcription</keyword>
<feature type="domain" description="AP2/ERF" evidence="8">
    <location>
        <begin position="162"/>
        <end position="219"/>
    </location>
</feature>
<keyword evidence="9" id="KW-1185">Reference proteome</keyword>
<dbReference type="SMART" id="SM00380">
    <property type="entry name" value="AP2"/>
    <property type="match status" value="1"/>
</dbReference>
<dbReference type="PROSITE" id="PS51032">
    <property type="entry name" value="AP2_ERF"/>
    <property type="match status" value="1"/>
</dbReference>
<feature type="compositionally biased region" description="Polar residues" evidence="7">
    <location>
        <begin position="131"/>
        <end position="141"/>
    </location>
</feature>
<evidence type="ECO:0000256" key="7">
    <source>
        <dbReference type="SAM" id="MobiDB-lite"/>
    </source>
</evidence>
<dbReference type="PANTHER" id="PTHR31190">
    <property type="entry name" value="DNA-BINDING DOMAIN"/>
    <property type="match status" value="1"/>
</dbReference>
<dbReference type="GO" id="GO:0009873">
    <property type="term" value="P:ethylene-activated signaling pathway"/>
    <property type="evidence" value="ECO:0007669"/>
    <property type="project" value="InterPro"/>
</dbReference>
<keyword evidence="5" id="KW-0539">Nucleus</keyword>
<dbReference type="SUPFAM" id="SSF54171">
    <property type="entry name" value="DNA-binding domain"/>
    <property type="match status" value="1"/>
</dbReference>
<comment type="similarity">
    <text evidence="6">Belongs to the AP2/ERF transcription factor family. ERF subfamily.</text>
</comment>
<accession>A0A3Q7X850</accession>
<comment type="subcellular location">
    <subcellularLocation>
        <location evidence="1">Nucleus</location>
    </subcellularLocation>
</comment>
<evidence type="ECO:0000256" key="4">
    <source>
        <dbReference type="ARBA" id="ARBA00023163"/>
    </source>
</evidence>
<dbReference type="GO" id="GO:0003677">
    <property type="term" value="F:DNA binding"/>
    <property type="evidence" value="ECO:0007669"/>
    <property type="project" value="UniProtKB-KW"/>
</dbReference>
<dbReference type="FunFam" id="3.30.730.10:FF:000001">
    <property type="entry name" value="Ethylene-responsive transcription factor 2"/>
    <property type="match status" value="1"/>
</dbReference>
<keyword evidence="3" id="KW-0238">DNA-binding</keyword>
<sequence>MPNSPCVVFRFNTYPPFLLFYTQVVALIVETLGKLVRLKEEYDGGDVEEEGSGSHGLNQRQHGKVAMSYPLVSAPTHDGLGQAQNEWVQVQQVGHKRVREDDFHKTREVAASSHHQDFTSIHTNVADFRLPSSQGPSSSEKTLTEARRRESNEEESGERRRRYRGVRQRPWGKWAAEIRDPHKAARVWLGTFETAEAAARAYDEAALKFRGSRAKLNFPENVTTTISPTFPPNTSSTVSVNPATHYSPPPPLQMQQPPFTQFQGSSDLLTDYYQYSQILKGSADFQGLEQWFYESQMAAIHSSSSMLLPSTAFSPATQLSSASLPLFPGQQIEFFRPPEDHSHGEDVGGGSGLPPSTWSDTSGYPPPSS</sequence>
<protein>
    <submittedName>
        <fullName evidence="10">Ethylene-responsive transcription factor ABR1-like isoform X1</fullName>
    </submittedName>
</protein>
<reference evidence="9" key="1">
    <citation type="journal article" date="2013" name="Nat. Biotechnol.">
        <title>Draft genome sequence of chickpea (Cicer arietinum) provides a resource for trait improvement.</title>
        <authorList>
            <person name="Varshney R.K."/>
            <person name="Song C."/>
            <person name="Saxena R.K."/>
            <person name="Azam S."/>
            <person name="Yu S."/>
            <person name="Sharpe A.G."/>
            <person name="Cannon S."/>
            <person name="Baek J."/>
            <person name="Rosen B.D."/>
            <person name="Tar'an B."/>
            <person name="Millan T."/>
            <person name="Zhang X."/>
            <person name="Ramsay L.D."/>
            <person name="Iwata A."/>
            <person name="Wang Y."/>
            <person name="Nelson W."/>
            <person name="Farmer A.D."/>
            <person name="Gaur P.M."/>
            <person name="Soderlund C."/>
            <person name="Penmetsa R.V."/>
            <person name="Xu C."/>
            <person name="Bharti A.K."/>
            <person name="He W."/>
            <person name="Winter P."/>
            <person name="Zhao S."/>
            <person name="Hane J.K."/>
            <person name="Carrasquilla-Garcia N."/>
            <person name="Condie J.A."/>
            <person name="Upadhyaya H.D."/>
            <person name="Luo M.C."/>
            <person name="Thudi M."/>
            <person name="Gowda C.L."/>
            <person name="Singh N.P."/>
            <person name="Lichtenzveig J."/>
            <person name="Gali K.K."/>
            <person name="Rubio J."/>
            <person name="Nadarajan N."/>
            <person name="Dolezel J."/>
            <person name="Bansal K.C."/>
            <person name="Xu X."/>
            <person name="Edwards D."/>
            <person name="Zhang G."/>
            <person name="Kahl G."/>
            <person name="Gil J."/>
            <person name="Singh K.B."/>
            <person name="Datta S.K."/>
            <person name="Jackson S.A."/>
            <person name="Wang J."/>
            <person name="Cook D.R."/>
        </authorList>
    </citation>
    <scope>NUCLEOTIDE SEQUENCE [LARGE SCALE GENOMIC DNA]</scope>
    <source>
        <strain evidence="9">cv. CDC Frontier</strain>
    </source>
</reference>
<evidence type="ECO:0000313" key="10">
    <source>
        <dbReference type="RefSeq" id="XP_027189819.1"/>
    </source>
</evidence>
<dbReference type="InterPro" id="IPR016177">
    <property type="entry name" value="DNA-bd_dom_sf"/>
</dbReference>
<dbReference type="RefSeq" id="XP_027189819.1">
    <property type="nucleotide sequence ID" value="XM_027334018.1"/>
</dbReference>
<dbReference type="Pfam" id="PF00847">
    <property type="entry name" value="AP2"/>
    <property type="match status" value="1"/>
</dbReference>
<evidence type="ECO:0000256" key="5">
    <source>
        <dbReference type="ARBA" id="ARBA00023242"/>
    </source>
</evidence>
<feature type="region of interest" description="Disordered" evidence="7">
    <location>
        <begin position="334"/>
        <end position="369"/>
    </location>
</feature>
<evidence type="ECO:0000259" key="8">
    <source>
        <dbReference type="PROSITE" id="PS51032"/>
    </source>
</evidence>
<dbReference type="Gene3D" id="3.30.730.10">
    <property type="entry name" value="AP2/ERF domain"/>
    <property type="match status" value="1"/>
</dbReference>
<dbReference type="InterPro" id="IPR001471">
    <property type="entry name" value="AP2/ERF_dom"/>
</dbReference>
<dbReference type="InterPro" id="IPR036955">
    <property type="entry name" value="AP2/ERF_dom_sf"/>
</dbReference>
<keyword evidence="2" id="KW-0805">Transcription regulation</keyword>
<dbReference type="AlphaFoldDB" id="A0A3Q7X850"/>
<organism evidence="9 10">
    <name type="scientific">Cicer arietinum</name>
    <name type="common">Chickpea</name>
    <name type="synonym">Garbanzo</name>
    <dbReference type="NCBI Taxonomy" id="3827"/>
    <lineage>
        <taxon>Eukaryota</taxon>
        <taxon>Viridiplantae</taxon>
        <taxon>Streptophyta</taxon>
        <taxon>Embryophyta</taxon>
        <taxon>Tracheophyta</taxon>
        <taxon>Spermatophyta</taxon>
        <taxon>Magnoliopsida</taxon>
        <taxon>eudicotyledons</taxon>
        <taxon>Gunneridae</taxon>
        <taxon>Pentapetalae</taxon>
        <taxon>rosids</taxon>
        <taxon>fabids</taxon>
        <taxon>Fabales</taxon>
        <taxon>Fabaceae</taxon>
        <taxon>Papilionoideae</taxon>
        <taxon>50 kb inversion clade</taxon>
        <taxon>NPAAA clade</taxon>
        <taxon>Hologalegina</taxon>
        <taxon>IRL clade</taxon>
        <taxon>Cicereae</taxon>
        <taxon>Cicer</taxon>
    </lineage>
</organism>
<feature type="compositionally biased region" description="Basic and acidic residues" evidence="7">
    <location>
        <begin position="142"/>
        <end position="151"/>
    </location>
</feature>
<evidence type="ECO:0000256" key="2">
    <source>
        <dbReference type="ARBA" id="ARBA00023015"/>
    </source>
</evidence>
<evidence type="ECO:0000256" key="3">
    <source>
        <dbReference type="ARBA" id="ARBA00023125"/>
    </source>
</evidence>
<evidence type="ECO:0000256" key="6">
    <source>
        <dbReference type="ARBA" id="ARBA00024343"/>
    </source>
</evidence>
<dbReference type="GO" id="GO:0003700">
    <property type="term" value="F:DNA-binding transcription factor activity"/>
    <property type="evidence" value="ECO:0007669"/>
    <property type="project" value="InterPro"/>
</dbReference>
<name>A0A3Q7X850_CICAR</name>
<dbReference type="GO" id="GO:0005634">
    <property type="term" value="C:nucleus"/>
    <property type="evidence" value="ECO:0007669"/>
    <property type="project" value="UniProtKB-SubCell"/>
</dbReference>
<feature type="compositionally biased region" description="Basic and acidic residues" evidence="7">
    <location>
        <begin position="336"/>
        <end position="346"/>
    </location>
</feature>
<proteinExistence type="inferred from homology"/>
<dbReference type="STRING" id="3827.A0A3Q7X850"/>
<gene>
    <name evidence="10" type="primary">LOC101508871</name>
</gene>
<dbReference type="OrthoDB" id="1930739at2759"/>
<dbReference type="PRINTS" id="PR00367">
    <property type="entry name" value="ETHRSPELEMNT"/>
</dbReference>
<dbReference type="Proteomes" id="UP000087171">
    <property type="component" value="Chromosome Ca4"/>
</dbReference>
<evidence type="ECO:0000256" key="1">
    <source>
        <dbReference type="ARBA" id="ARBA00004123"/>
    </source>
</evidence>